<proteinExistence type="predicted"/>
<gene>
    <name evidence="1" type="ORF">NUW54_g11485</name>
</gene>
<evidence type="ECO:0000313" key="1">
    <source>
        <dbReference type="EMBL" id="KAJ2976954.1"/>
    </source>
</evidence>
<comment type="caution">
    <text evidence="1">The sequence shown here is derived from an EMBL/GenBank/DDBJ whole genome shotgun (WGS) entry which is preliminary data.</text>
</comment>
<accession>A0ACC1NDG0</accession>
<protein>
    <submittedName>
        <fullName evidence="1">Uncharacterized protein</fullName>
    </submittedName>
</protein>
<organism evidence="1 2">
    <name type="scientific">Trametes sanguinea</name>
    <dbReference type="NCBI Taxonomy" id="158606"/>
    <lineage>
        <taxon>Eukaryota</taxon>
        <taxon>Fungi</taxon>
        <taxon>Dikarya</taxon>
        <taxon>Basidiomycota</taxon>
        <taxon>Agaricomycotina</taxon>
        <taxon>Agaricomycetes</taxon>
        <taxon>Polyporales</taxon>
        <taxon>Polyporaceae</taxon>
        <taxon>Trametes</taxon>
    </lineage>
</organism>
<evidence type="ECO:0000313" key="2">
    <source>
        <dbReference type="Proteomes" id="UP001144978"/>
    </source>
</evidence>
<reference evidence="1" key="1">
    <citation type="submission" date="2022-08" db="EMBL/GenBank/DDBJ databases">
        <title>Genome Sequence of Pycnoporus sanguineus.</title>
        <authorList>
            <person name="Buettner E."/>
        </authorList>
    </citation>
    <scope>NUCLEOTIDE SEQUENCE</scope>
    <source>
        <strain evidence="1">CG-C14</strain>
    </source>
</reference>
<dbReference type="EMBL" id="JANSHE010004501">
    <property type="protein sequence ID" value="KAJ2976954.1"/>
    <property type="molecule type" value="Genomic_DNA"/>
</dbReference>
<dbReference type="Proteomes" id="UP001144978">
    <property type="component" value="Unassembled WGS sequence"/>
</dbReference>
<keyword evidence="2" id="KW-1185">Reference proteome</keyword>
<sequence>MGPEYVVAPVVAESGVSTHGAGASSSAVTPDGQLLGETPLGEPTHGVPPAARGMRRTNHVCSIKACANLLSPSNPWKMCDLCRSRDRAGRRLKALRDSGLIPPELAEGKIWRVRLEVEGKTPRGSAPPGTQGEKKSKKKKQKKKTEEAEEKEKENGGEGEAAGATPAPASAPTPALAPAPASAPAPTPAPNAPVTEASGSGATVDANMTDNMDASPSVQPVAGEESNTSAAAPAGQLSEQEQYAVAMASSTTVFNSVPEPERPPFLFVDPVSPEEAAAMKSRYEKLSELAATLAAAAAAAAQQTVVPPVSNSAQQPGQATGSASVSAVATADPPTSASAAPQKKQTKGKGKAKATAQSSAEQQASGRCQPHRHRDRLSAHIEPSAGCRETAATTYQARVDAVMNTTARAPGLPRARPGKCVPGETSVVERLSS</sequence>
<name>A0ACC1NDG0_9APHY</name>